<comment type="caution">
    <text evidence="2">The sequence shown here is derived from an EMBL/GenBank/DDBJ whole genome shotgun (WGS) entry which is preliminary data.</text>
</comment>
<dbReference type="Proteomes" id="UP000622475">
    <property type="component" value="Unassembled WGS sequence"/>
</dbReference>
<dbReference type="SUPFAM" id="SSF53187">
    <property type="entry name" value="Zn-dependent exopeptidases"/>
    <property type="match status" value="1"/>
</dbReference>
<dbReference type="PANTHER" id="PTHR12147">
    <property type="entry name" value="METALLOPEPTIDASE M28 FAMILY MEMBER"/>
    <property type="match status" value="1"/>
</dbReference>
<sequence>MRYLFAVLLFLNVGCDAQQKPIKKIATECSEADLKASLYHLASKEMKGRLMGSHEDTLASLFIIDRFKKEGIAGAYDGGRSYLQAITVQRQYDNASLTIGTKVRQQLDGWELFPFKPISLKNAGVVVTDHTDAAAFMKDILAMNVSGKAVVIDLGLFQRNTEQAVNALMKKLKAADAKVLVFGSPGIIDRVEEQKSTAYLPKYKLPFYFEPEEQILPNLYLTPERFDELLSTGLTNTTPGKHYADLKSGIDLSVDITYKPEQAPNVIGVLKGTDSKLPAIILSAHHDHDGPKGDEINYGAVDNASGVAAIMQIATMLNKAAKQGLRPKRTIIFASFTGEERGLLGAQWYADHPLLPLSKTHAILNIDQLGRTDTLHGNKSKDSVNYAYILVKDSVKRGLRNALYKANEVIPKLVLDKYYEDPRYERRRLLGSDQYPFHIKGVPFIRIDCGFSRDYHQVTDTPDKINYPLLKRQTQLAFLTLWNLAN</sequence>
<dbReference type="Pfam" id="PF04389">
    <property type="entry name" value="Peptidase_M28"/>
    <property type="match status" value="1"/>
</dbReference>
<dbReference type="GO" id="GO:0008235">
    <property type="term" value="F:metalloexopeptidase activity"/>
    <property type="evidence" value="ECO:0007669"/>
    <property type="project" value="InterPro"/>
</dbReference>
<dbReference type="EMBL" id="JADFFL010000004">
    <property type="protein sequence ID" value="MBE9662616.1"/>
    <property type="molecule type" value="Genomic_DNA"/>
</dbReference>
<dbReference type="PANTHER" id="PTHR12147:SF26">
    <property type="entry name" value="PEPTIDASE M28 DOMAIN-CONTAINING PROTEIN"/>
    <property type="match status" value="1"/>
</dbReference>
<proteinExistence type="predicted"/>
<accession>A0A929PWZ4</accession>
<dbReference type="RefSeq" id="WP_194111831.1">
    <property type="nucleotide sequence ID" value="NZ_JADFFL010000004.1"/>
</dbReference>
<evidence type="ECO:0000313" key="2">
    <source>
        <dbReference type="EMBL" id="MBE9662616.1"/>
    </source>
</evidence>
<dbReference type="InterPro" id="IPR007484">
    <property type="entry name" value="Peptidase_M28"/>
</dbReference>
<protein>
    <submittedName>
        <fullName evidence="2">M28 family peptidase</fullName>
    </submittedName>
</protein>
<organism evidence="2 3">
    <name type="scientific">Mucilaginibacter myungsuensis</name>
    <dbReference type="NCBI Taxonomy" id="649104"/>
    <lineage>
        <taxon>Bacteria</taxon>
        <taxon>Pseudomonadati</taxon>
        <taxon>Bacteroidota</taxon>
        <taxon>Sphingobacteriia</taxon>
        <taxon>Sphingobacteriales</taxon>
        <taxon>Sphingobacteriaceae</taxon>
        <taxon>Mucilaginibacter</taxon>
    </lineage>
</organism>
<dbReference type="Gene3D" id="3.40.630.10">
    <property type="entry name" value="Zn peptidases"/>
    <property type="match status" value="1"/>
</dbReference>
<evidence type="ECO:0000313" key="3">
    <source>
        <dbReference type="Proteomes" id="UP000622475"/>
    </source>
</evidence>
<dbReference type="AlphaFoldDB" id="A0A929PWZ4"/>
<dbReference type="InterPro" id="IPR045175">
    <property type="entry name" value="M28_fam"/>
</dbReference>
<evidence type="ECO:0000259" key="1">
    <source>
        <dbReference type="Pfam" id="PF04389"/>
    </source>
</evidence>
<gene>
    <name evidence="2" type="ORF">IRJ16_12045</name>
</gene>
<keyword evidence="3" id="KW-1185">Reference proteome</keyword>
<reference evidence="2" key="1">
    <citation type="submission" date="2020-10" db="EMBL/GenBank/DDBJ databases">
        <title>Mucilaginibacter mali sp. nov., isolated from rhizosphere soil of apple orchard.</title>
        <authorList>
            <person name="Lee J.-S."/>
            <person name="Kim H.S."/>
            <person name="Kim J.-S."/>
        </authorList>
    </citation>
    <scope>NUCLEOTIDE SEQUENCE</scope>
    <source>
        <strain evidence="2">KCTC 22746</strain>
    </source>
</reference>
<dbReference type="GO" id="GO:0006508">
    <property type="term" value="P:proteolysis"/>
    <property type="evidence" value="ECO:0007669"/>
    <property type="project" value="InterPro"/>
</dbReference>
<name>A0A929PWZ4_9SPHI</name>
<feature type="domain" description="Peptidase M28" evidence="1">
    <location>
        <begin position="265"/>
        <end position="477"/>
    </location>
</feature>